<keyword evidence="1" id="KW-0732">Signal</keyword>
<feature type="signal peptide" evidence="1">
    <location>
        <begin position="1"/>
        <end position="22"/>
    </location>
</feature>
<gene>
    <name evidence="2" type="ORF">CR203_23760</name>
</gene>
<reference evidence="2 3" key="1">
    <citation type="submission" date="2017-10" db="EMBL/GenBank/DDBJ databases">
        <title>Bacillus sp. nov., a halophilic bacterium isolated from a Keqin Lake.</title>
        <authorList>
            <person name="Wang H."/>
        </authorList>
    </citation>
    <scope>NUCLEOTIDE SEQUENCE [LARGE SCALE GENOMIC DNA]</scope>
    <source>
        <strain evidence="2 3">KCTC 13187</strain>
    </source>
</reference>
<dbReference type="PROSITE" id="PS51257">
    <property type="entry name" value="PROKAR_LIPOPROTEIN"/>
    <property type="match status" value="1"/>
</dbReference>
<dbReference type="OrthoDB" id="2615630at2"/>
<name>A0A3A9KC40_9BACI</name>
<comment type="caution">
    <text evidence="2">The sequence shown here is derived from an EMBL/GenBank/DDBJ whole genome shotgun (WGS) entry which is preliminary data.</text>
</comment>
<dbReference type="RefSeq" id="WP_110938861.1">
    <property type="nucleotide sequence ID" value="NZ_KZ614148.1"/>
</dbReference>
<organism evidence="2 3">
    <name type="scientific">Salipaludibacillus neizhouensis</name>
    <dbReference type="NCBI Taxonomy" id="885475"/>
    <lineage>
        <taxon>Bacteria</taxon>
        <taxon>Bacillati</taxon>
        <taxon>Bacillota</taxon>
        <taxon>Bacilli</taxon>
        <taxon>Bacillales</taxon>
        <taxon>Bacillaceae</taxon>
    </lineage>
</organism>
<dbReference type="AlphaFoldDB" id="A0A3A9KC40"/>
<proteinExistence type="predicted"/>
<evidence type="ECO:0000313" key="2">
    <source>
        <dbReference type="EMBL" id="RKL64915.1"/>
    </source>
</evidence>
<dbReference type="EMBL" id="PDOE01000029">
    <property type="protein sequence ID" value="RKL64915.1"/>
    <property type="molecule type" value="Genomic_DNA"/>
</dbReference>
<feature type="chain" id="PRO_5017206983" description="Lipoprotein" evidence="1">
    <location>
        <begin position="23"/>
        <end position="127"/>
    </location>
</feature>
<sequence length="127" mass="14351">MKQLSFIATVLVLILLVTGCNQQPNIDISKTLEQTRETLKELDDVKTTAASFDGESDVKFRLMVEGHPTEEEAISLFNKVLESITKSSNHSDVWEYYNGYFDIKSFDNGVIYEATKLMGEDFNISSN</sequence>
<evidence type="ECO:0000256" key="1">
    <source>
        <dbReference type="SAM" id="SignalP"/>
    </source>
</evidence>
<accession>A0A3A9KC40</accession>
<dbReference type="Proteomes" id="UP000281498">
    <property type="component" value="Unassembled WGS sequence"/>
</dbReference>
<keyword evidence="3" id="KW-1185">Reference proteome</keyword>
<protein>
    <recommendedName>
        <fullName evidence="4">Lipoprotein</fullName>
    </recommendedName>
</protein>
<evidence type="ECO:0000313" key="3">
    <source>
        <dbReference type="Proteomes" id="UP000281498"/>
    </source>
</evidence>
<evidence type="ECO:0008006" key="4">
    <source>
        <dbReference type="Google" id="ProtNLM"/>
    </source>
</evidence>